<proteinExistence type="predicted"/>
<organism evidence="1 2">
    <name type="scientific">Solanum commersonii</name>
    <name type="common">Commerson's wild potato</name>
    <name type="synonym">Commerson's nightshade</name>
    <dbReference type="NCBI Taxonomy" id="4109"/>
    <lineage>
        <taxon>Eukaryota</taxon>
        <taxon>Viridiplantae</taxon>
        <taxon>Streptophyta</taxon>
        <taxon>Embryophyta</taxon>
        <taxon>Tracheophyta</taxon>
        <taxon>Spermatophyta</taxon>
        <taxon>Magnoliopsida</taxon>
        <taxon>eudicotyledons</taxon>
        <taxon>Gunneridae</taxon>
        <taxon>Pentapetalae</taxon>
        <taxon>asterids</taxon>
        <taxon>lamiids</taxon>
        <taxon>Solanales</taxon>
        <taxon>Solanaceae</taxon>
        <taxon>Solanoideae</taxon>
        <taxon>Solaneae</taxon>
        <taxon>Solanum</taxon>
    </lineage>
</organism>
<protein>
    <submittedName>
        <fullName evidence="1">Uncharacterized protein</fullName>
    </submittedName>
</protein>
<evidence type="ECO:0000313" key="1">
    <source>
        <dbReference type="EMBL" id="KAG5568230.1"/>
    </source>
</evidence>
<gene>
    <name evidence="1" type="ORF">H5410_064750</name>
</gene>
<accession>A0A9J5VZ58</accession>
<name>A0A9J5VZ58_SOLCO</name>
<evidence type="ECO:0000313" key="2">
    <source>
        <dbReference type="Proteomes" id="UP000824120"/>
    </source>
</evidence>
<dbReference type="Proteomes" id="UP000824120">
    <property type="component" value="Unassembled WGS sequence"/>
</dbReference>
<reference evidence="1" key="1">
    <citation type="submission" date="2020-09" db="EMBL/GenBank/DDBJ databases">
        <title>De no assembly of potato wild relative species, Solanum commersonii.</title>
        <authorList>
            <person name="Cho K."/>
        </authorList>
    </citation>
    <scope>NUCLEOTIDE SEQUENCE</scope>
    <source>
        <strain evidence="1">LZ3.2</strain>
        <tissue evidence="1">Leaf</tissue>
    </source>
</reference>
<comment type="caution">
    <text evidence="1">The sequence shown here is derived from an EMBL/GenBank/DDBJ whole genome shotgun (WGS) entry which is preliminary data.</text>
</comment>
<dbReference type="AlphaFoldDB" id="A0A9J5VZ58"/>
<sequence>MTKPLRAKCKAKKSFTPENTKLMEQVQSLKAKEPFNRFTRYFGRGRVVRATKMDGGCAFPSECKRSLYRDNKDHSSHSMTVKRHIKSVYGYRFAKNEDEGCSLSRRRLPDHLVGAGQLLKTIARPDKHVIPNQLESGSNGDILIPKVGEGGWRQCLLSDAFEIPMAMMIRE</sequence>
<dbReference type="EMBL" id="JACXVP010000191">
    <property type="protein sequence ID" value="KAG5568230.1"/>
    <property type="molecule type" value="Genomic_DNA"/>
</dbReference>
<keyword evidence="2" id="KW-1185">Reference proteome</keyword>